<dbReference type="Pfam" id="PF14432">
    <property type="entry name" value="DYW_deaminase"/>
    <property type="match status" value="1"/>
</dbReference>
<evidence type="ECO:0000259" key="1">
    <source>
        <dbReference type="Pfam" id="PF14432"/>
    </source>
</evidence>
<dbReference type="HOGENOM" id="CLU_162969_0_0_1"/>
<evidence type="ECO:0000313" key="3">
    <source>
        <dbReference type="Proteomes" id="UP000026960"/>
    </source>
</evidence>
<keyword evidence="3" id="KW-1185">Reference proteome</keyword>
<proteinExistence type="predicted"/>
<dbReference type="AlphaFoldDB" id="A0A0D3EZK9"/>
<dbReference type="InterPro" id="IPR032867">
    <property type="entry name" value="DYW_dom"/>
</dbReference>
<sequence length="133" mass="15729">MSLVKGKYHLLRRKGNLVYLTFKEGFRGRSSRRIILYRSTNGINEKITFTKLRRLQIFKATQRSYYLFLPKLLLSHMHKSLPELHGIPAEVPNFLDLKFKSFLAFQICRDILVRDAVRFHKFNNGTCSCGDFW</sequence>
<protein>
    <recommendedName>
        <fullName evidence="1">DYW domain-containing protein</fullName>
    </recommendedName>
</protein>
<name>A0A0D3EZK9_9ORYZ</name>
<accession>A0A0D3EZK9</accession>
<dbReference type="GO" id="GO:0008270">
    <property type="term" value="F:zinc ion binding"/>
    <property type="evidence" value="ECO:0007669"/>
    <property type="project" value="InterPro"/>
</dbReference>
<reference evidence="2" key="1">
    <citation type="journal article" date="2009" name="Rice">
        <title>De Novo Next Generation Sequencing of Plant Genomes.</title>
        <authorList>
            <person name="Rounsley S."/>
            <person name="Marri P.R."/>
            <person name="Yu Y."/>
            <person name="He R."/>
            <person name="Sisneros N."/>
            <person name="Goicoechea J.L."/>
            <person name="Lee S.J."/>
            <person name="Angelova A."/>
            <person name="Kudrna D."/>
            <person name="Luo M."/>
            <person name="Affourtit J."/>
            <person name="Desany B."/>
            <person name="Knight J."/>
            <person name="Niazi F."/>
            <person name="Egholm M."/>
            <person name="Wing R.A."/>
        </authorList>
    </citation>
    <scope>NUCLEOTIDE SEQUENCE [LARGE SCALE GENOMIC DNA]</scope>
    <source>
        <strain evidence="2">cv. IRGC 105608</strain>
    </source>
</reference>
<dbReference type="EnsemblPlants" id="OBART02G00530.2">
    <property type="protein sequence ID" value="OBART02G00530.2"/>
    <property type="gene ID" value="OBART02G00530"/>
</dbReference>
<feature type="domain" description="DYW" evidence="1">
    <location>
        <begin position="106"/>
        <end position="133"/>
    </location>
</feature>
<organism evidence="2">
    <name type="scientific">Oryza barthii</name>
    <dbReference type="NCBI Taxonomy" id="65489"/>
    <lineage>
        <taxon>Eukaryota</taxon>
        <taxon>Viridiplantae</taxon>
        <taxon>Streptophyta</taxon>
        <taxon>Embryophyta</taxon>
        <taxon>Tracheophyta</taxon>
        <taxon>Spermatophyta</taxon>
        <taxon>Magnoliopsida</taxon>
        <taxon>Liliopsida</taxon>
        <taxon>Poales</taxon>
        <taxon>Poaceae</taxon>
        <taxon>BOP clade</taxon>
        <taxon>Oryzoideae</taxon>
        <taxon>Oryzeae</taxon>
        <taxon>Oryzinae</taxon>
        <taxon>Oryza</taxon>
    </lineage>
</organism>
<dbReference type="Gramene" id="OBART02G00530.2">
    <property type="protein sequence ID" value="OBART02G00530.2"/>
    <property type="gene ID" value="OBART02G00530"/>
</dbReference>
<reference evidence="2" key="2">
    <citation type="submission" date="2015-03" db="UniProtKB">
        <authorList>
            <consortium name="EnsemblPlants"/>
        </authorList>
    </citation>
    <scope>IDENTIFICATION</scope>
</reference>
<dbReference type="Proteomes" id="UP000026960">
    <property type="component" value="Chromosome 2"/>
</dbReference>
<evidence type="ECO:0000313" key="2">
    <source>
        <dbReference type="EnsemblPlants" id="OBART02G00530.2"/>
    </source>
</evidence>